<dbReference type="Pfam" id="PF07714">
    <property type="entry name" value="PK_Tyr_Ser-Thr"/>
    <property type="match status" value="1"/>
</dbReference>
<dbReference type="InterPro" id="IPR011009">
    <property type="entry name" value="Kinase-like_dom_sf"/>
</dbReference>
<evidence type="ECO:0000256" key="5">
    <source>
        <dbReference type="ARBA" id="ARBA00022777"/>
    </source>
</evidence>
<dbReference type="InterPro" id="IPR000980">
    <property type="entry name" value="SH2"/>
</dbReference>
<feature type="active site" description="Proton acceptor" evidence="10">
    <location>
        <position position="346"/>
    </location>
</feature>
<evidence type="ECO:0000256" key="12">
    <source>
        <dbReference type="PIRSR" id="PIRSR000615-3"/>
    </source>
</evidence>
<accession>A0A813TR64</accession>
<evidence type="ECO:0000313" key="23">
    <source>
        <dbReference type="EMBL" id="CAF3505085.1"/>
    </source>
</evidence>
<evidence type="ECO:0000259" key="18">
    <source>
        <dbReference type="PROSITE" id="PS50001"/>
    </source>
</evidence>
<dbReference type="PRINTS" id="PR00109">
    <property type="entry name" value="TYRKINASE"/>
</dbReference>
<dbReference type="SUPFAM" id="SSF50044">
    <property type="entry name" value="SH3-domain"/>
    <property type="match status" value="1"/>
</dbReference>
<evidence type="ECO:0000313" key="24">
    <source>
        <dbReference type="EMBL" id="CAF3600969.1"/>
    </source>
</evidence>
<organism evidence="22 25">
    <name type="scientific">Didymodactylos carnosus</name>
    <dbReference type="NCBI Taxonomy" id="1234261"/>
    <lineage>
        <taxon>Eukaryota</taxon>
        <taxon>Metazoa</taxon>
        <taxon>Spiralia</taxon>
        <taxon>Gnathifera</taxon>
        <taxon>Rotifera</taxon>
        <taxon>Eurotatoria</taxon>
        <taxon>Bdelloidea</taxon>
        <taxon>Philodinida</taxon>
        <taxon>Philodinidae</taxon>
        <taxon>Didymodactylos</taxon>
    </lineage>
</organism>
<dbReference type="EMBL" id="CAJNOK010000111">
    <property type="protein sequence ID" value="CAF0730028.1"/>
    <property type="molecule type" value="Genomic_DNA"/>
</dbReference>
<evidence type="ECO:0000256" key="11">
    <source>
        <dbReference type="PIRSR" id="PIRSR000615-2"/>
    </source>
</evidence>
<evidence type="ECO:0000256" key="13">
    <source>
        <dbReference type="PROSITE-ProRule" id="PRU00191"/>
    </source>
</evidence>
<evidence type="ECO:0000256" key="14">
    <source>
        <dbReference type="PROSITE-ProRule" id="PRU00192"/>
    </source>
</evidence>
<evidence type="ECO:0000313" key="21">
    <source>
        <dbReference type="EMBL" id="CAF0730028.1"/>
    </source>
</evidence>
<dbReference type="InterPro" id="IPR036028">
    <property type="entry name" value="SH3-like_dom_sf"/>
</dbReference>
<keyword evidence="7 13" id="KW-0727">SH2 domain</keyword>
<comment type="catalytic activity">
    <reaction evidence="9 16">
        <text>L-tyrosyl-[protein] + ATP = O-phospho-L-tyrosyl-[protein] + ADP + H(+)</text>
        <dbReference type="Rhea" id="RHEA:10596"/>
        <dbReference type="Rhea" id="RHEA-COMP:10136"/>
        <dbReference type="Rhea" id="RHEA-COMP:20101"/>
        <dbReference type="ChEBI" id="CHEBI:15378"/>
        <dbReference type="ChEBI" id="CHEBI:30616"/>
        <dbReference type="ChEBI" id="CHEBI:46858"/>
        <dbReference type="ChEBI" id="CHEBI:61978"/>
        <dbReference type="ChEBI" id="CHEBI:456216"/>
        <dbReference type="EC" id="2.7.10.2"/>
    </reaction>
</comment>
<keyword evidence="25" id="KW-1185">Reference proteome</keyword>
<keyword evidence="12" id="KW-0479">Metal-binding</keyword>
<dbReference type="PROSITE" id="PS50001">
    <property type="entry name" value="SH2"/>
    <property type="match status" value="1"/>
</dbReference>
<reference evidence="22" key="1">
    <citation type="submission" date="2021-02" db="EMBL/GenBank/DDBJ databases">
        <authorList>
            <person name="Nowell W R."/>
        </authorList>
    </citation>
    <scope>NUCLEOTIDE SEQUENCE</scope>
</reference>
<dbReference type="Pfam" id="PF00017">
    <property type="entry name" value="SH2"/>
    <property type="match status" value="1"/>
</dbReference>
<dbReference type="FunFam" id="1.10.510.10:FF:000399">
    <property type="entry name" value="Tyrosine-protein kinase"/>
    <property type="match status" value="1"/>
</dbReference>
<feature type="binding site" evidence="12">
    <location>
        <position position="364"/>
    </location>
    <ligand>
        <name>Mg(2+)</name>
        <dbReference type="ChEBI" id="CHEBI:18420"/>
    </ligand>
</feature>
<dbReference type="EMBL" id="CAJOBC010000562">
    <property type="protein sequence ID" value="CAF3600969.1"/>
    <property type="molecule type" value="Genomic_DNA"/>
</dbReference>
<dbReference type="InterPro" id="IPR001452">
    <property type="entry name" value="SH3_domain"/>
</dbReference>
<evidence type="ECO:0000256" key="7">
    <source>
        <dbReference type="ARBA" id="ARBA00022999"/>
    </source>
</evidence>
<feature type="compositionally biased region" description="Low complexity" evidence="17">
    <location>
        <begin position="32"/>
        <end position="44"/>
    </location>
</feature>
<dbReference type="SUPFAM" id="SSF56112">
    <property type="entry name" value="Protein kinase-like (PK-like)"/>
    <property type="match status" value="1"/>
</dbReference>
<dbReference type="PANTHER" id="PTHR24418">
    <property type="entry name" value="TYROSINE-PROTEIN KINASE"/>
    <property type="match status" value="1"/>
</dbReference>
<dbReference type="InterPro" id="IPR000719">
    <property type="entry name" value="Prot_kinase_dom"/>
</dbReference>
<evidence type="ECO:0000256" key="6">
    <source>
        <dbReference type="ARBA" id="ARBA00022840"/>
    </source>
</evidence>
<feature type="domain" description="SH2" evidence="18">
    <location>
        <begin position="97"/>
        <end position="201"/>
    </location>
</feature>
<keyword evidence="5 16" id="KW-0418">Kinase</keyword>
<evidence type="ECO:0000256" key="15">
    <source>
        <dbReference type="PROSITE-ProRule" id="PRU10141"/>
    </source>
</evidence>
<dbReference type="PROSITE" id="PS00109">
    <property type="entry name" value="PROTEIN_KINASE_TYR"/>
    <property type="match status" value="1"/>
</dbReference>
<comment type="similarity">
    <text evidence="16">Belongs to the protein kinase superfamily. Tyr protein kinase family.</text>
</comment>
<dbReference type="GO" id="GO:0005524">
    <property type="term" value="F:ATP binding"/>
    <property type="evidence" value="ECO:0007669"/>
    <property type="project" value="UniProtKB-UniRule"/>
</dbReference>
<dbReference type="PROSITE" id="PS50011">
    <property type="entry name" value="PROTEIN_KINASE_DOM"/>
    <property type="match status" value="1"/>
</dbReference>
<dbReference type="Gene3D" id="3.30.505.10">
    <property type="entry name" value="SH2 domain"/>
    <property type="match status" value="1"/>
</dbReference>
<protein>
    <recommendedName>
        <fullName evidence="16">Tyrosine-protein kinase</fullName>
        <ecNumber evidence="16">2.7.10.2</ecNumber>
    </recommendedName>
</protein>
<dbReference type="InterPro" id="IPR001245">
    <property type="entry name" value="Ser-Thr/Tyr_kinase_cat_dom"/>
</dbReference>
<comment type="caution">
    <text evidence="22">The sequence shown here is derived from an EMBL/GenBank/DDBJ whole genome shotgun (WGS) entry which is preliminary data.</text>
</comment>
<evidence type="ECO:0000259" key="19">
    <source>
        <dbReference type="PROSITE" id="PS50002"/>
    </source>
</evidence>
<keyword evidence="2" id="KW-0597">Phosphoprotein</keyword>
<dbReference type="SUPFAM" id="SSF55550">
    <property type="entry name" value="SH2 domain"/>
    <property type="match status" value="1"/>
</dbReference>
<keyword evidence="4 11" id="KW-0547">Nucleotide-binding</keyword>
<evidence type="ECO:0000256" key="9">
    <source>
        <dbReference type="ARBA" id="ARBA00051245"/>
    </source>
</evidence>
<dbReference type="PRINTS" id="PR00401">
    <property type="entry name" value="SH2DOMAIN"/>
</dbReference>
<keyword evidence="12" id="KW-0460">Magnesium</keyword>
<evidence type="ECO:0000256" key="16">
    <source>
        <dbReference type="RuleBase" id="RU362096"/>
    </source>
</evidence>
<dbReference type="Gene3D" id="2.30.30.40">
    <property type="entry name" value="SH3 Domains"/>
    <property type="match status" value="1"/>
</dbReference>
<keyword evidence="3 16" id="KW-0808">Transferase</keyword>
<feature type="compositionally biased region" description="Low complexity" evidence="17">
    <location>
        <begin position="70"/>
        <end position="83"/>
    </location>
</feature>
<dbReference type="InterPro" id="IPR017441">
    <property type="entry name" value="Protein_kinase_ATP_BS"/>
</dbReference>
<evidence type="ECO:0000256" key="4">
    <source>
        <dbReference type="ARBA" id="ARBA00022741"/>
    </source>
</evidence>
<dbReference type="Gene3D" id="1.10.510.10">
    <property type="entry name" value="Transferase(Phosphotransferase) domain 1"/>
    <property type="match status" value="1"/>
</dbReference>
<dbReference type="PROSITE" id="PS50002">
    <property type="entry name" value="SH3"/>
    <property type="match status" value="1"/>
</dbReference>
<dbReference type="Proteomes" id="UP000681722">
    <property type="component" value="Unassembled WGS sequence"/>
</dbReference>
<dbReference type="SMART" id="SM00252">
    <property type="entry name" value="SH2"/>
    <property type="match status" value="1"/>
</dbReference>
<evidence type="ECO:0000256" key="3">
    <source>
        <dbReference type="ARBA" id="ARBA00022679"/>
    </source>
</evidence>
<evidence type="ECO:0000256" key="1">
    <source>
        <dbReference type="ARBA" id="ARBA00022443"/>
    </source>
</evidence>
<gene>
    <name evidence="22" type="ORF">GPM918_LOCUS4236</name>
    <name evidence="21" type="ORF">OVA965_LOCUS731</name>
    <name evidence="24" type="ORF">SRO942_LOCUS4236</name>
    <name evidence="23" type="ORF">TMI583_LOCUS731</name>
</gene>
<dbReference type="GO" id="GO:0046872">
    <property type="term" value="F:metal ion binding"/>
    <property type="evidence" value="ECO:0007669"/>
    <property type="project" value="UniProtKB-KW"/>
</dbReference>
<feature type="domain" description="SH3" evidence="19">
    <location>
        <begin position="87"/>
        <end position="150"/>
    </location>
</feature>
<dbReference type="Proteomes" id="UP000677228">
    <property type="component" value="Unassembled WGS sequence"/>
</dbReference>
<dbReference type="Proteomes" id="UP000663829">
    <property type="component" value="Unassembled WGS sequence"/>
</dbReference>
<evidence type="ECO:0000256" key="10">
    <source>
        <dbReference type="PIRSR" id="PIRSR000615-1"/>
    </source>
</evidence>
<evidence type="ECO:0000259" key="20">
    <source>
        <dbReference type="PROSITE" id="PS50011"/>
    </source>
</evidence>
<dbReference type="GO" id="GO:0004715">
    <property type="term" value="F:non-membrane spanning protein tyrosine kinase activity"/>
    <property type="evidence" value="ECO:0007669"/>
    <property type="project" value="UniProtKB-EC"/>
</dbReference>
<dbReference type="InterPro" id="IPR008266">
    <property type="entry name" value="Tyr_kinase_AS"/>
</dbReference>
<evidence type="ECO:0000256" key="8">
    <source>
        <dbReference type="ARBA" id="ARBA00023137"/>
    </source>
</evidence>
<dbReference type="FunFam" id="3.30.200.20:FF:000053">
    <property type="entry name" value="Tyrosine-protein kinase"/>
    <property type="match status" value="1"/>
</dbReference>
<dbReference type="AlphaFoldDB" id="A0A813TR64"/>
<evidence type="ECO:0000313" key="22">
    <source>
        <dbReference type="EMBL" id="CAF0814954.1"/>
    </source>
</evidence>
<name>A0A813TR64_9BILA</name>
<feature type="region of interest" description="Disordered" evidence="17">
    <location>
        <begin position="67"/>
        <end position="86"/>
    </location>
</feature>
<sequence>MGNRSSKKRNQEKYQYAYGVQNQHSFQRRPYQNQQQQQQHQHQQVTNNGGGFIDPLASIHFNPHISHSQSTHINKNNNTSNHSKSSKTKQIYIANYDFNGTVPNGELSFRKQDQLEIVDRHTYNEWWFAKNLRSGHSGQESLSVLDLSSDKHFHVKHYRIRRTDSGAYYISSKTLFQTLQELVHHYQSKPDGLCCTLGRPCSKIKPTLPEIDRHGLLELDRKQLEKIALLGKGNYGEVYRGKYGNRDVAIKCMKTDMKNRSSNVEKFLDEARIMKNLNDKNIVRLYGVCTKEEPIFIVTEYMTNGCLLNYLREHGKSIQLDKLVDFAVQIARGMCYLEQRKYVHCDLAARNILVGEQNIAKIADFGLAKVVQDGRLLVDRESQFPIKWTAPEAATKKEYTTKSDVWSYGILLFELVTRGSNPYPGMSNNEALQAVLTGYRMPQPNDCPDTYYDAMLWCWKENPDNRPTFEYLYTYFDDNLIQGEANYRET</sequence>
<dbReference type="EC" id="2.7.10.2" evidence="16"/>
<evidence type="ECO:0000256" key="17">
    <source>
        <dbReference type="SAM" id="MobiDB-lite"/>
    </source>
</evidence>
<dbReference type="EMBL" id="CAJOBA010000111">
    <property type="protein sequence ID" value="CAF3505085.1"/>
    <property type="molecule type" value="Genomic_DNA"/>
</dbReference>
<feature type="binding site" evidence="11">
    <location>
        <position position="350"/>
    </location>
    <ligand>
        <name>ATP</name>
        <dbReference type="ChEBI" id="CHEBI:30616"/>
    </ligand>
</feature>
<dbReference type="InterPro" id="IPR036860">
    <property type="entry name" value="SH2_dom_sf"/>
</dbReference>
<keyword evidence="6 11" id="KW-0067">ATP-binding</keyword>
<proteinExistence type="inferred from homology"/>
<keyword evidence="1 14" id="KW-0728">SH3 domain</keyword>
<dbReference type="Proteomes" id="UP000682733">
    <property type="component" value="Unassembled WGS sequence"/>
</dbReference>
<feature type="region of interest" description="Disordered" evidence="17">
    <location>
        <begin position="26"/>
        <end position="58"/>
    </location>
</feature>
<feature type="binding site" evidence="12">
    <location>
        <position position="351"/>
    </location>
    <ligand>
        <name>Mg(2+)</name>
        <dbReference type="ChEBI" id="CHEBI:18420"/>
    </ligand>
</feature>
<dbReference type="InterPro" id="IPR050198">
    <property type="entry name" value="Non-receptor_tyrosine_kinases"/>
</dbReference>
<evidence type="ECO:0000256" key="2">
    <source>
        <dbReference type="ARBA" id="ARBA00022553"/>
    </source>
</evidence>
<evidence type="ECO:0000313" key="25">
    <source>
        <dbReference type="Proteomes" id="UP000663829"/>
    </source>
</evidence>
<dbReference type="OrthoDB" id="4062651at2759"/>
<feature type="domain" description="Protein kinase" evidence="20">
    <location>
        <begin position="224"/>
        <end position="476"/>
    </location>
</feature>
<feature type="binding site" evidence="15">
    <location>
        <position position="251"/>
    </location>
    <ligand>
        <name>ATP</name>
        <dbReference type="ChEBI" id="CHEBI:30616"/>
    </ligand>
</feature>
<dbReference type="EMBL" id="CAJNOQ010000562">
    <property type="protein sequence ID" value="CAF0814954.1"/>
    <property type="molecule type" value="Genomic_DNA"/>
</dbReference>
<keyword evidence="8 16" id="KW-0829">Tyrosine-protein kinase</keyword>
<dbReference type="PROSITE" id="PS00107">
    <property type="entry name" value="PROTEIN_KINASE_ATP"/>
    <property type="match status" value="1"/>
</dbReference>